<evidence type="ECO:0000313" key="1">
    <source>
        <dbReference type="EMBL" id="CAB3730038.1"/>
    </source>
</evidence>
<dbReference type="Proteomes" id="UP000494249">
    <property type="component" value="Unassembled WGS sequence"/>
</dbReference>
<name>A0A6J5CCF2_9BURK</name>
<evidence type="ECO:0000313" key="2">
    <source>
        <dbReference type="Proteomes" id="UP000494249"/>
    </source>
</evidence>
<sequence length="204" mass="23036">MTVTTSSDTRLEKISRTVVLKGIRDIMFDRYAGDNKTKLEWHQKIYQMPGTDILALPSTNIVSFLTAHNTNSAPKRLRDKRAYKDIANACLSFTTISGHASNPNYITFVRDAAPIRVGKFGDERDELSGIYLHRAVARLDKGIPNPKERPVLPLPWSIEFTLDIYPNKEIKEQEIRNLVEEGGLAIGLGTFRGVFGKFVIDSWK</sequence>
<protein>
    <submittedName>
        <fullName evidence="1">Uncharacterized protein</fullName>
    </submittedName>
</protein>
<dbReference type="AlphaFoldDB" id="A0A6J5CCF2"/>
<reference evidence="1 2" key="1">
    <citation type="submission" date="2020-04" db="EMBL/GenBank/DDBJ databases">
        <authorList>
            <person name="De Canck E."/>
        </authorList>
    </citation>
    <scope>NUCLEOTIDE SEQUENCE [LARGE SCALE GENOMIC DNA]</scope>
    <source>
        <strain evidence="1 2">LMG 22037</strain>
    </source>
</reference>
<proteinExistence type="predicted"/>
<dbReference type="EMBL" id="CADIKB010000040">
    <property type="protein sequence ID" value="CAB3730038.1"/>
    <property type="molecule type" value="Genomic_DNA"/>
</dbReference>
<dbReference type="RefSeq" id="WP_035483253.1">
    <property type="nucleotide sequence ID" value="NZ_CADFGL010000037.1"/>
</dbReference>
<gene>
    <name evidence="1" type="ORF">LMG22037_05499</name>
</gene>
<organism evidence="1 2">
    <name type="scientific">Paraburkholderia phenoliruptrix</name>
    <dbReference type="NCBI Taxonomy" id="252970"/>
    <lineage>
        <taxon>Bacteria</taxon>
        <taxon>Pseudomonadati</taxon>
        <taxon>Pseudomonadota</taxon>
        <taxon>Betaproteobacteria</taxon>
        <taxon>Burkholderiales</taxon>
        <taxon>Burkholderiaceae</taxon>
        <taxon>Paraburkholderia</taxon>
    </lineage>
</organism>
<accession>A0A6J5CCF2</accession>